<evidence type="ECO:0000256" key="8">
    <source>
        <dbReference type="ARBA" id="ARBA00035112"/>
    </source>
</evidence>
<dbReference type="PANTHER" id="PTHR33365">
    <property type="entry name" value="YALI0B05434P"/>
    <property type="match status" value="1"/>
</dbReference>
<comment type="subcellular location">
    <subcellularLocation>
        <location evidence="1">Membrane</location>
        <topology evidence="1">Single-pass membrane protein</topology>
    </subcellularLocation>
</comment>
<evidence type="ECO:0000256" key="4">
    <source>
        <dbReference type="ARBA" id="ARBA00022989"/>
    </source>
</evidence>
<dbReference type="GO" id="GO:0043386">
    <property type="term" value="P:mycotoxin biosynthetic process"/>
    <property type="evidence" value="ECO:0007669"/>
    <property type="project" value="InterPro"/>
</dbReference>
<comment type="caution">
    <text evidence="9">The sequence shown here is derived from an EMBL/GenBank/DDBJ whole genome shotgun (WGS) entry which is preliminary data.</text>
</comment>
<accession>A0AAN6WLS7</accession>
<keyword evidence="7" id="KW-0325">Glycoprotein</keyword>
<sequence length="250" mass="28759">MAHGATARRGFFYKLFTLTLAFLTVLNLLSAWQYRPSHTICESRQIAWSPFSAVGNQHVWKHFPKSTLFTESEFVALSVPIEQLEKMWNDFLPKHPISIPRSRLSTLQISSEYPAHVPRDPTSVLAIPEVFVQLECLSLLRQHLAYRANPNYTHHYDNLPAFKGNNSVVMRRADLCVERLRNTITCRSDLSTILQDLVPPKKQGDHPASGLHFDAYHKCRDLEAIRGWTEEHAVRAVRLDNAWWGGRVFE</sequence>
<evidence type="ECO:0000313" key="9">
    <source>
        <dbReference type="EMBL" id="KAK4182492.1"/>
    </source>
</evidence>
<evidence type="ECO:0000256" key="1">
    <source>
        <dbReference type="ARBA" id="ARBA00004167"/>
    </source>
</evidence>
<dbReference type="EMBL" id="MU864651">
    <property type="protein sequence ID" value="KAK4182492.1"/>
    <property type="molecule type" value="Genomic_DNA"/>
</dbReference>
<dbReference type="GO" id="GO:0016020">
    <property type="term" value="C:membrane"/>
    <property type="evidence" value="ECO:0007669"/>
    <property type="project" value="UniProtKB-SubCell"/>
</dbReference>
<protein>
    <submittedName>
        <fullName evidence="9">Uncharacterized protein</fullName>
    </submittedName>
</protein>
<evidence type="ECO:0000256" key="2">
    <source>
        <dbReference type="ARBA" id="ARBA00004685"/>
    </source>
</evidence>
<dbReference type="Pfam" id="PF11807">
    <property type="entry name" value="UstYa"/>
    <property type="match status" value="1"/>
</dbReference>
<evidence type="ECO:0000256" key="6">
    <source>
        <dbReference type="ARBA" id="ARBA00023136"/>
    </source>
</evidence>
<proteinExistence type="inferred from homology"/>
<keyword evidence="10" id="KW-1185">Reference proteome</keyword>
<keyword evidence="5" id="KW-0843">Virulence</keyword>
<comment type="pathway">
    <text evidence="2">Mycotoxin biosynthesis.</text>
</comment>
<name>A0AAN6WLS7_9PEZI</name>
<dbReference type="AlphaFoldDB" id="A0AAN6WLS7"/>
<evidence type="ECO:0000256" key="7">
    <source>
        <dbReference type="ARBA" id="ARBA00023180"/>
    </source>
</evidence>
<evidence type="ECO:0000256" key="3">
    <source>
        <dbReference type="ARBA" id="ARBA00022692"/>
    </source>
</evidence>
<keyword evidence="6" id="KW-0472">Membrane</keyword>
<dbReference type="PANTHER" id="PTHR33365:SF4">
    <property type="entry name" value="CYCLOCHLOROTINE BIOSYNTHESIS PROTEIN O"/>
    <property type="match status" value="1"/>
</dbReference>
<keyword evidence="4" id="KW-1133">Transmembrane helix</keyword>
<reference evidence="9" key="1">
    <citation type="journal article" date="2023" name="Mol. Phylogenet. Evol.">
        <title>Genome-scale phylogeny and comparative genomics of the fungal order Sordariales.</title>
        <authorList>
            <person name="Hensen N."/>
            <person name="Bonometti L."/>
            <person name="Westerberg I."/>
            <person name="Brannstrom I.O."/>
            <person name="Guillou S."/>
            <person name="Cros-Aarteil S."/>
            <person name="Calhoun S."/>
            <person name="Haridas S."/>
            <person name="Kuo A."/>
            <person name="Mondo S."/>
            <person name="Pangilinan J."/>
            <person name="Riley R."/>
            <person name="LaButti K."/>
            <person name="Andreopoulos B."/>
            <person name="Lipzen A."/>
            <person name="Chen C."/>
            <person name="Yan M."/>
            <person name="Daum C."/>
            <person name="Ng V."/>
            <person name="Clum A."/>
            <person name="Steindorff A."/>
            <person name="Ohm R.A."/>
            <person name="Martin F."/>
            <person name="Silar P."/>
            <person name="Natvig D.O."/>
            <person name="Lalanne C."/>
            <person name="Gautier V."/>
            <person name="Ament-Velasquez S.L."/>
            <person name="Kruys A."/>
            <person name="Hutchinson M.I."/>
            <person name="Powell A.J."/>
            <person name="Barry K."/>
            <person name="Miller A.N."/>
            <person name="Grigoriev I.V."/>
            <person name="Debuchy R."/>
            <person name="Gladieux P."/>
            <person name="Hiltunen Thoren M."/>
            <person name="Johannesson H."/>
        </authorList>
    </citation>
    <scope>NUCLEOTIDE SEQUENCE</scope>
    <source>
        <strain evidence="9">PSN309</strain>
    </source>
</reference>
<organism evidence="9 10">
    <name type="scientific">Podospora australis</name>
    <dbReference type="NCBI Taxonomy" id="1536484"/>
    <lineage>
        <taxon>Eukaryota</taxon>
        <taxon>Fungi</taxon>
        <taxon>Dikarya</taxon>
        <taxon>Ascomycota</taxon>
        <taxon>Pezizomycotina</taxon>
        <taxon>Sordariomycetes</taxon>
        <taxon>Sordariomycetidae</taxon>
        <taxon>Sordariales</taxon>
        <taxon>Podosporaceae</taxon>
        <taxon>Podospora</taxon>
    </lineage>
</organism>
<reference evidence="9" key="2">
    <citation type="submission" date="2023-05" db="EMBL/GenBank/DDBJ databases">
        <authorList>
            <consortium name="Lawrence Berkeley National Laboratory"/>
            <person name="Steindorff A."/>
            <person name="Hensen N."/>
            <person name="Bonometti L."/>
            <person name="Westerberg I."/>
            <person name="Brannstrom I.O."/>
            <person name="Guillou S."/>
            <person name="Cros-Aarteil S."/>
            <person name="Calhoun S."/>
            <person name="Haridas S."/>
            <person name="Kuo A."/>
            <person name="Mondo S."/>
            <person name="Pangilinan J."/>
            <person name="Riley R."/>
            <person name="Labutti K."/>
            <person name="Andreopoulos B."/>
            <person name="Lipzen A."/>
            <person name="Chen C."/>
            <person name="Yanf M."/>
            <person name="Daum C."/>
            <person name="Ng V."/>
            <person name="Clum A."/>
            <person name="Ohm R."/>
            <person name="Martin F."/>
            <person name="Silar P."/>
            <person name="Natvig D."/>
            <person name="Lalanne C."/>
            <person name="Gautier V."/>
            <person name="Ament-Velasquez S.L."/>
            <person name="Kruys A."/>
            <person name="Hutchinson M.I."/>
            <person name="Powell A.J."/>
            <person name="Barry K."/>
            <person name="Miller A.N."/>
            <person name="Grigoriev I.V."/>
            <person name="Debuchy R."/>
            <person name="Gladieux P."/>
            <person name="Thoren M.H."/>
            <person name="Johannesson H."/>
        </authorList>
    </citation>
    <scope>NUCLEOTIDE SEQUENCE</scope>
    <source>
        <strain evidence="9">PSN309</strain>
    </source>
</reference>
<keyword evidence="3" id="KW-0812">Transmembrane</keyword>
<dbReference type="InterPro" id="IPR021765">
    <property type="entry name" value="UstYa-like"/>
</dbReference>
<evidence type="ECO:0000256" key="5">
    <source>
        <dbReference type="ARBA" id="ARBA00023026"/>
    </source>
</evidence>
<gene>
    <name evidence="9" type="ORF">QBC35DRAFT_547472</name>
</gene>
<dbReference type="Proteomes" id="UP001302126">
    <property type="component" value="Unassembled WGS sequence"/>
</dbReference>
<comment type="similarity">
    <text evidence="8">Belongs to the ustYa family.</text>
</comment>
<evidence type="ECO:0000313" key="10">
    <source>
        <dbReference type="Proteomes" id="UP001302126"/>
    </source>
</evidence>